<dbReference type="Gene3D" id="1.10.260.40">
    <property type="entry name" value="lambda repressor-like DNA-binding domains"/>
    <property type="match status" value="1"/>
</dbReference>
<sequence>MHTDVESASPALCRLQLARELKQHRLAAGLRNGQVVKRLLWSASKITRLESGDNVTVEPADVIALCDMYGVDGDARALLVNYAAVTKTKRDWWQSAEYRQVITPSFRAYLGLEAAASAMQNYESEFVPGLLQIEPYVRVIHRRAHEGLSEEEIDKLVQVRVTRQAALTRTNAPLKFSAIINEAVLRRRVGDADVMRAQMNHIVEMASLPSVRVQVLPYRAGAHPGMNGAFILLRFRDNGPKPIIYLENLADALVNRREEDVERYEDAFTDLQSLAPGPEESLSIIKEAIKEWH</sequence>
<dbReference type="Proteomes" id="UP001431313">
    <property type="component" value="Unassembled WGS sequence"/>
</dbReference>
<dbReference type="InterPro" id="IPR043917">
    <property type="entry name" value="DUF5753"/>
</dbReference>
<organism evidence="2 3">
    <name type="scientific">Streptomyces pyxinae</name>
    <dbReference type="NCBI Taxonomy" id="2970734"/>
    <lineage>
        <taxon>Bacteria</taxon>
        <taxon>Bacillati</taxon>
        <taxon>Actinomycetota</taxon>
        <taxon>Actinomycetes</taxon>
        <taxon>Kitasatosporales</taxon>
        <taxon>Streptomycetaceae</taxon>
        <taxon>Streptomyces</taxon>
    </lineage>
</organism>
<feature type="domain" description="DUF5753" evidence="1">
    <location>
        <begin position="106"/>
        <end position="287"/>
    </location>
</feature>
<comment type="caution">
    <text evidence="2">The sequence shown here is derived from an EMBL/GenBank/DDBJ whole genome shotgun (WGS) entry which is preliminary data.</text>
</comment>
<dbReference type="InterPro" id="IPR010982">
    <property type="entry name" value="Lambda_DNA-bd_dom_sf"/>
</dbReference>
<dbReference type="EMBL" id="JANUGQ010000021">
    <property type="protein sequence ID" value="MCS0638340.1"/>
    <property type="molecule type" value="Genomic_DNA"/>
</dbReference>
<protein>
    <submittedName>
        <fullName evidence="2">Helix-turn-helix domain-containing protein</fullName>
    </submittedName>
</protein>
<dbReference type="CDD" id="cd00093">
    <property type="entry name" value="HTH_XRE"/>
    <property type="match status" value="1"/>
</dbReference>
<keyword evidence="3" id="KW-1185">Reference proteome</keyword>
<evidence type="ECO:0000313" key="3">
    <source>
        <dbReference type="Proteomes" id="UP001431313"/>
    </source>
</evidence>
<dbReference type="InterPro" id="IPR001387">
    <property type="entry name" value="Cro/C1-type_HTH"/>
</dbReference>
<dbReference type="Pfam" id="PF19054">
    <property type="entry name" value="DUF5753"/>
    <property type="match status" value="1"/>
</dbReference>
<name>A0ABT2CLZ1_9ACTN</name>
<reference evidence="2" key="1">
    <citation type="submission" date="2022-08" db="EMBL/GenBank/DDBJ databases">
        <authorList>
            <person name="Somphong A."/>
            <person name="Phongsopitanun W."/>
        </authorList>
    </citation>
    <scope>NUCLEOTIDE SEQUENCE</scope>
    <source>
        <strain evidence="2">LP05-1</strain>
    </source>
</reference>
<evidence type="ECO:0000259" key="1">
    <source>
        <dbReference type="Pfam" id="PF19054"/>
    </source>
</evidence>
<evidence type="ECO:0000313" key="2">
    <source>
        <dbReference type="EMBL" id="MCS0638340.1"/>
    </source>
</evidence>
<dbReference type="RefSeq" id="WP_258789612.1">
    <property type="nucleotide sequence ID" value="NZ_JANUGQ010000021.1"/>
</dbReference>
<proteinExistence type="predicted"/>
<accession>A0ABT2CLZ1</accession>
<dbReference type="Pfam" id="PF13560">
    <property type="entry name" value="HTH_31"/>
    <property type="match status" value="1"/>
</dbReference>
<dbReference type="SUPFAM" id="SSF47413">
    <property type="entry name" value="lambda repressor-like DNA-binding domains"/>
    <property type="match status" value="1"/>
</dbReference>
<gene>
    <name evidence="2" type="ORF">NX801_22325</name>
</gene>